<dbReference type="PANTHER" id="PTHR36504:SF1">
    <property type="entry name" value="LIPOPOLYSACCHARIDE EXPORT SYSTEM PROTEIN LPTA"/>
    <property type="match status" value="1"/>
</dbReference>
<dbReference type="InterPro" id="IPR005653">
    <property type="entry name" value="OstA-like_N"/>
</dbReference>
<dbReference type="InterPro" id="IPR052037">
    <property type="entry name" value="LPS_export_LptA"/>
</dbReference>
<dbReference type="RefSeq" id="WP_073039538.1">
    <property type="nucleotide sequence ID" value="NZ_MTFE01000010.1"/>
</dbReference>
<dbReference type="GO" id="GO:0030288">
    <property type="term" value="C:outer membrane-bounded periplasmic space"/>
    <property type="evidence" value="ECO:0007669"/>
    <property type="project" value="TreeGrafter"/>
</dbReference>
<evidence type="ECO:0000313" key="4">
    <source>
        <dbReference type="Proteomes" id="UP000184368"/>
    </source>
</evidence>
<organism evidence="3 4">
    <name type="scientific">Cnuella takakiae</name>
    <dbReference type="NCBI Taxonomy" id="1302690"/>
    <lineage>
        <taxon>Bacteria</taxon>
        <taxon>Pseudomonadati</taxon>
        <taxon>Bacteroidota</taxon>
        <taxon>Chitinophagia</taxon>
        <taxon>Chitinophagales</taxon>
        <taxon>Chitinophagaceae</taxon>
        <taxon>Cnuella</taxon>
    </lineage>
</organism>
<keyword evidence="4" id="KW-1185">Reference proteome</keyword>
<dbReference type="GO" id="GO:0009279">
    <property type="term" value="C:cell outer membrane"/>
    <property type="evidence" value="ECO:0007669"/>
    <property type="project" value="TreeGrafter"/>
</dbReference>
<dbReference type="Pfam" id="PF13100">
    <property type="entry name" value="OstA_2"/>
    <property type="match status" value="1"/>
</dbReference>
<dbReference type="Proteomes" id="UP000184368">
    <property type="component" value="Unassembled WGS sequence"/>
</dbReference>
<sequence length="530" mass="60342">MNRFYFLFIIVLGCFAANAFSSRLVRDVKVVADTTTPVQILNAERLTVKNTDQNSVQILSGNVRLRQGTALFDCDSCIINKTKNIFEAFGRVHINDSDTAHIYSNKLLYQIDKRTAFFTGNVRMTDGQATLTTNNLEYDMNTRIGIYKNGGKVVNKKSVLTSKEGIYYADIRDIYFKKKVELKDPAFYLKSDSLLYNTELQTARFITDTYIRDSSGRVIRTSEGSYDLKGGNAQFTQRTTIEDGALTVTGDQIANDDKAGVVQIRGRGVLKDTAKGLSILANEIFVNKKTEAFLATVKPLMIIKQEKDSIYITADTLFSARLSDLTRVHDSLHRYDTLKAGDSTNRYFEAFRNVRVFTDSVQSVSDSLYYSFRDTSFQLFQNPIVWSQGSQITGDTIFLYTRNKQADKVKVFNNSYLVQQVEPGYYNQVKSKRMDGFFVAGVIDSVRAKGVAESIYFLQDDDSAYTGINQTKSELMDVFFKQGELNRVVFRSSVEGTLWPIRQKTPKEMQLPSFRWLEARRPKTKFELFQ</sequence>
<proteinExistence type="predicted"/>
<evidence type="ECO:0000313" key="3">
    <source>
        <dbReference type="EMBL" id="SHE58502.1"/>
    </source>
</evidence>
<accession>A0A1M4UP05</accession>
<gene>
    <name evidence="3" type="ORF">SAMN05444008_10212</name>
</gene>
<reference evidence="3 4" key="1">
    <citation type="submission" date="2016-11" db="EMBL/GenBank/DDBJ databases">
        <authorList>
            <person name="Jaros S."/>
            <person name="Januszkiewicz K."/>
            <person name="Wedrychowicz H."/>
        </authorList>
    </citation>
    <scope>NUCLEOTIDE SEQUENCE [LARGE SCALE GENOMIC DNA]</scope>
    <source>
        <strain evidence="3 4">DSM 26897</strain>
    </source>
</reference>
<evidence type="ECO:0000259" key="2">
    <source>
        <dbReference type="Pfam" id="PF13100"/>
    </source>
</evidence>
<keyword evidence="1" id="KW-0732">Signal</keyword>
<dbReference type="GO" id="GO:0015920">
    <property type="term" value="P:lipopolysaccharide transport"/>
    <property type="evidence" value="ECO:0007669"/>
    <property type="project" value="TreeGrafter"/>
</dbReference>
<dbReference type="AlphaFoldDB" id="A0A1M4UP05"/>
<protein>
    <submittedName>
        <fullName evidence="3">Lipopolysaccharide transport protein LptA</fullName>
    </submittedName>
</protein>
<dbReference type="STRING" id="1302690.BUE76_13640"/>
<name>A0A1M4UP05_9BACT</name>
<dbReference type="Gene3D" id="2.60.450.10">
    <property type="entry name" value="Lipopolysaccharide (LPS) transport protein A like domain"/>
    <property type="match status" value="2"/>
</dbReference>
<dbReference type="EMBL" id="FQUO01000002">
    <property type="protein sequence ID" value="SHE58502.1"/>
    <property type="molecule type" value="Genomic_DNA"/>
</dbReference>
<feature type="domain" description="Organic solvent tolerance-like N-terminal" evidence="2">
    <location>
        <begin position="37"/>
        <end position="192"/>
    </location>
</feature>
<dbReference type="GO" id="GO:0017089">
    <property type="term" value="F:glycolipid transfer activity"/>
    <property type="evidence" value="ECO:0007669"/>
    <property type="project" value="TreeGrafter"/>
</dbReference>
<evidence type="ECO:0000256" key="1">
    <source>
        <dbReference type="ARBA" id="ARBA00022729"/>
    </source>
</evidence>
<dbReference type="PANTHER" id="PTHR36504">
    <property type="entry name" value="LIPOPOLYSACCHARIDE EXPORT SYSTEM PROTEIN LPTA"/>
    <property type="match status" value="1"/>
</dbReference>